<dbReference type="CDD" id="cd00761">
    <property type="entry name" value="Glyco_tranf_GTA_type"/>
    <property type="match status" value="1"/>
</dbReference>
<evidence type="ECO:0000256" key="1">
    <source>
        <dbReference type="ARBA" id="ARBA00022676"/>
    </source>
</evidence>
<reference evidence="6" key="1">
    <citation type="journal article" date="2019" name="Int. J. Syst. Evol. Microbiol.">
        <title>The Global Catalogue of Microorganisms (GCM) 10K type strain sequencing project: providing services to taxonomists for standard genome sequencing and annotation.</title>
        <authorList>
            <consortium name="The Broad Institute Genomics Platform"/>
            <consortium name="The Broad Institute Genome Sequencing Center for Infectious Disease"/>
            <person name="Wu L."/>
            <person name="Ma J."/>
        </authorList>
    </citation>
    <scope>NUCLEOTIDE SEQUENCE [LARGE SCALE GENOMIC DNA]</scope>
    <source>
        <strain evidence="6">CGMCC 1.12707</strain>
    </source>
</reference>
<keyword evidence="3" id="KW-0472">Membrane</keyword>
<dbReference type="Gene3D" id="3.90.550.10">
    <property type="entry name" value="Spore Coat Polysaccharide Biosynthesis Protein SpsA, Chain A"/>
    <property type="match status" value="1"/>
</dbReference>
<keyword evidence="2" id="KW-0808">Transferase</keyword>
<keyword evidence="3" id="KW-0812">Transmembrane</keyword>
<keyword evidence="6" id="KW-1185">Reference proteome</keyword>
<dbReference type="Proteomes" id="UP000650994">
    <property type="component" value="Unassembled WGS sequence"/>
</dbReference>
<dbReference type="InterPro" id="IPR029044">
    <property type="entry name" value="Nucleotide-diphossugar_trans"/>
</dbReference>
<keyword evidence="1" id="KW-0328">Glycosyltransferase</keyword>
<name>A0ABQ1TGH5_9FLAO</name>
<protein>
    <recommendedName>
        <fullName evidence="4">Glycosyltransferase 2-like domain-containing protein</fullName>
    </recommendedName>
</protein>
<evidence type="ECO:0000256" key="2">
    <source>
        <dbReference type="ARBA" id="ARBA00022679"/>
    </source>
</evidence>
<gene>
    <name evidence="5" type="ORF">GCM10010984_09570</name>
</gene>
<dbReference type="SUPFAM" id="SSF53448">
    <property type="entry name" value="Nucleotide-diphospho-sugar transferases"/>
    <property type="match status" value="1"/>
</dbReference>
<organism evidence="5 6">
    <name type="scientific">Chishuiella changwenlii</name>
    <dbReference type="NCBI Taxonomy" id="1434701"/>
    <lineage>
        <taxon>Bacteria</taxon>
        <taxon>Pseudomonadati</taxon>
        <taxon>Bacteroidota</taxon>
        <taxon>Flavobacteriia</taxon>
        <taxon>Flavobacteriales</taxon>
        <taxon>Weeksellaceae</taxon>
        <taxon>Chishuiella</taxon>
    </lineage>
</organism>
<dbReference type="Pfam" id="PF00535">
    <property type="entry name" value="Glycos_transf_2"/>
    <property type="match status" value="1"/>
</dbReference>
<keyword evidence="3" id="KW-1133">Transmembrane helix</keyword>
<comment type="caution">
    <text evidence="5">The sequence shown here is derived from an EMBL/GenBank/DDBJ whole genome shotgun (WGS) entry which is preliminary data.</text>
</comment>
<dbReference type="EMBL" id="BMFL01000005">
    <property type="protein sequence ID" value="GGE94002.1"/>
    <property type="molecule type" value="Genomic_DNA"/>
</dbReference>
<dbReference type="PANTHER" id="PTHR22916">
    <property type="entry name" value="GLYCOSYLTRANSFERASE"/>
    <property type="match status" value="1"/>
</dbReference>
<sequence>MKPKTNKISIILPVYNSYPYLRQCIRSILKQTYKNFELIIINDGSTDESLEICQEYKTLDERIILINQINKGISSSRNLGLSKATGEYIYWIDSDDWIEEDTLEILYNGINKYSSDIAVCGYIEEFESYKKVFRDDQNIKILNKNDFFEKIIFDESIKSYLWDKLYKKEIFENLQFPEQRYFEDYSIFYKIAYKTNRIILINQAKYHYRQHNESICRIANSKKEYDFYLAIREKMDFLSTNSQLNELGERYKIKAIKKIFRTLKIILINNDNEDSIYKDQIINFLKPYLSFAKQNFSYWSFIKFYLAIYYTGFYSWFLSITKNKKTYQKV</sequence>
<dbReference type="PANTHER" id="PTHR22916:SF51">
    <property type="entry name" value="GLYCOSYLTRANSFERASE EPSH-RELATED"/>
    <property type="match status" value="1"/>
</dbReference>
<evidence type="ECO:0000259" key="4">
    <source>
        <dbReference type="Pfam" id="PF00535"/>
    </source>
</evidence>
<dbReference type="RefSeq" id="WP_072931541.1">
    <property type="nucleotide sequence ID" value="NZ_BMFL01000005.1"/>
</dbReference>
<proteinExistence type="predicted"/>
<evidence type="ECO:0000313" key="6">
    <source>
        <dbReference type="Proteomes" id="UP000650994"/>
    </source>
</evidence>
<accession>A0ABQ1TGH5</accession>
<evidence type="ECO:0000256" key="3">
    <source>
        <dbReference type="SAM" id="Phobius"/>
    </source>
</evidence>
<feature type="transmembrane region" description="Helical" evidence="3">
    <location>
        <begin position="296"/>
        <end position="317"/>
    </location>
</feature>
<feature type="domain" description="Glycosyltransferase 2-like" evidence="4">
    <location>
        <begin position="9"/>
        <end position="147"/>
    </location>
</feature>
<dbReference type="InterPro" id="IPR001173">
    <property type="entry name" value="Glyco_trans_2-like"/>
</dbReference>
<evidence type="ECO:0000313" key="5">
    <source>
        <dbReference type="EMBL" id="GGE94002.1"/>
    </source>
</evidence>